<name>A0A9Q8LFZ0_PASFU</name>
<dbReference type="Proteomes" id="UP000756132">
    <property type="component" value="Chromosome 4"/>
</dbReference>
<feature type="compositionally biased region" description="Basic and acidic residues" evidence="1">
    <location>
        <begin position="75"/>
        <end position="92"/>
    </location>
</feature>
<accession>A0A9Q8LFZ0</accession>
<dbReference type="AlphaFoldDB" id="A0A9Q8LFZ0"/>
<reference evidence="2" key="2">
    <citation type="journal article" date="2022" name="Microb. Genom.">
        <title>A chromosome-scale genome assembly of the tomato pathogen Cladosporium fulvum reveals a compartmentalized genome architecture and the presence of a dispensable chromosome.</title>
        <authorList>
            <person name="Zaccaron A.Z."/>
            <person name="Chen L.H."/>
            <person name="Samaras A."/>
            <person name="Stergiopoulos I."/>
        </authorList>
    </citation>
    <scope>NUCLEOTIDE SEQUENCE</scope>
    <source>
        <strain evidence="2">Race5_Kim</strain>
    </source>
</reference>
<dbReference type="EMBL" id="CP090166">
    <property type="protein sequence ID" value="UJO16675.1"/>
    <property type="molecule type" value="Genomic_DNA"/>
</dbReference>
<feature type="region of interest" description="Disordered" evidence="1">
    <location>
        <begin position="1"/>
        <end position="148"/>
    </location>
</feature>
<dbReference type="GeneID" id="71984789"/>
<keyword evidence="3" id="KW-1185">Reference proteome</keyword>
<dbReference type="InterPro" id="IPR022024">
    <property type="entry name" value="DUF3602"/>
</dbReference>
<dbReference type="Pfam" id="PF12223">
    <property type="entry name" value="DUF3602"/>
    <property type="match status" value="1"/>
</dbReference>
<sequence length="192" mass="19993">MAQPPKTAAEKDSMEDVPPAAIRSHGRGGAGNINTKPPAPVNADDLKTPTIKSVTYTTGRGGSGNMAKNDPANPDESRAAQDVNTPDHHAKDMNGTYHWGRGGQGNMTTIGTSGADQARAKSQERRQARALSGSSGRPENLRARTGSFKGVVDKGKELLGLKKNGSTKNIKENGSAATNGSSLKEDESAISD</sequence>
<proteinExistence type="predicted"/>
<evidence type="ECO:0000313" key="3">
    <source>
        <dbReference type="Proteomes" id="UP000756132"/>
    </source>
</evidence>
<feature type="region of interest" description="Disordered" evidence="1">
    <location>
        <begin position="160"/>
        <end position="192"/>
    </location>
</feature>
<feature type="compositionally biased region" description="Basic and acidic residues" evidence="1">
    <location>
        <begin position="118"/>
        <end position="127"/>
    </location>
</feature>
<feature type="compositionally biased region" description="Basic and acidic residues" evidence="1">
    <location>
        <begin position="183"/>
        <end position="192"/>
    </location>
</feature>
<evidence type="ECO:0000313" key="2">
    <source>
        <dbReference type="EMBL" id="UJO16675.1"/>
    </source>
</evidence>
<dbReference type="OrthoDB" id="3063476at2759"/>
<dbReference type="PANTHER" id="PTHR34693:SF1">
    <property type="entry name" value="PROTEIN PAR32"/>
    <property type="match status" value="1"/>
</dbReference>
<protein>
    <submittedName>
        <fullName evidence="2">Uncharacterized protein</fullName>
    </submittedName>
</protein>
<dbReference type="KEGG" id="ffu:CLAFUR5_04911"/>
<reference evidence="2" key="1">
    <citation type="submission" date="2021-12" db="EMBL/GenBank/DDBJ databases">
        <authorList>
            <person name="Zaccaron A."/>
            <person name="Stergiopoulos I."/>
        </authorList>
    </citation>
    <scope>NUCLEOTIDE SEQUENCE</scope>
    <source>
        <strain evidence="2">Race5_Kim</strain>
    </source>
</reference>
<feature type="compositionally biased region" description="Polar residues" evidence="1">
    <location>
        <begin position="106"/>
        <end position="115"/>
    </location>
</feature>
<organism evidence="2 3">
    <name type="scientific">Passalora fulva</name>
    <name type="common">Tomato leaf mold</name>
    <name type="synonym">Cladosporium fulvum</name>
    <dbReference type="NCBI Taxonomy" id="5499"/>
    <lineage>
        <taxon>Eukaryota</taxon>
        <taxon>Fungi</taxon>
        <taxon>Dikarya</taxon>
        <taxon>Ascomycota</taxon>
        <taxon>Pezizomycotina</taxon>
        <taxon>Dothideomycetes</taxon>
        <taxon>Dothideomycetidae</taxon>
        <taxon>Mycosphaerellales</taxon>
        <taxon>Mycosphaerellaceae</taxon>
        <taxon>Fulvia</taxon>
    </lineage>
</organism>
<dbReference type="RefSeq" id="XP_047761041.1">
    <property type="nucleotide sequence ID" value="XM_047904059.1"/>
</dbReference>
<evidence type="ECO:0000256" key="1">
    <source>
        <dbReference type="SAM" id="MobiDB-lite"/>
    </source>
</evidence>
<gene>
    <name evidence="2" type="ORF">CLAFUR5_04911</name>
</gene>
<dbReference type="PANTHER" id="PTHR34693">
    <property type="entry name" value="PROTEIN PAR32"/>
    <property type="match status" value="1"/>
</dbReference>
<dbReference type="InterPro" id="IPR053203">
    <property type="entry name" value="Cisplatin_resist-associated"/>
</dbReference>